<reference evidence="1 2" key="1">
    <citation type="submission" date="2015-01" db="EMBL/GenBank/DDBJ databases">
        <title>The Genome Sequence of Exophiala oligosperma CBS72588.</title>
        <authorList>
            <consortium name="The Broad Institute Genomics Platform"/>
            <person name="Cuomo C."/>
            <person name="de Hoog S."/>
            <person name="Gorbushina A."/>
            <person name="Stielow B."/>
            <person name="Teixiera M."/>
            <person name="Abouelleil A."/>
            <person name="Chapman S.B."/>
            <person name="Priest M."/>
            <person name="Young S.K."/>
            <person name="Wortman J."/>
            <person name="Nusbaum C."/>
            <person name="Birren B."/>
        </authorList>
    </citation>
    <scope>NUCLEOTIDE SEQUENCE [LARGE SCALE GENOMIC DNA]</scope>
    <source>
        <strain evidence="1 2">CBS 72588</strain>
    </source>
</reference>
<dbReference type="HOGENOM" id="CLU_030126_0_0_1"/>
<dbReference type="InterPro" id="IPR029033">
    <property type="entry name" value="His_PPase_superfam"/>
</dbReference>
<protein>
    <recommendedName>
        <fullName evidence="3">Histidine acid phosphatase</fullName>
    </recommendedName>
</protein>
<name>A0A0D2DQP6_9EURO</name>
<evidence type="ECO:0008006" key="3">
    <source>
        <dbReference type="Google" id="ProtNLM"/>
    </source>
</evidence>
<dbReference type="EMBL" id="KN847334">
    <property type="protein sequence ID" value="KIW45213.1"/>
    <property type="molecule type" value="Genomic_DNA"/>
</dbReference>
<dbReference type="SUPFAM" id="SSF53254">
    <property type="entry name" value="Phosphoglycerate mutase-like"/>
    <property type="match status" value="1"/>
</dbReference>
<organism evidence="1 2">
    <name type="scientific">Exophiala oligosperma</name>
    <dbReference type="NCBI Taxonomy" id="215243"/>
    <lineage>
        <taxon>Eukaryota</taxon>
        <taxon>Fungi</taxon>
        <taxon>Dikarya</taxon>
        <taxon>Ascomycota</taxon>
        <taxon>Pezizomycotina</taxon>
        <taxon>Eurotiomycetes</taxon>
        <taxon>Chaetothyriomycetidae</taxon>
        <taxon>Chaetothyriales</taxon>
        <taxon>Herpotrichiellaceae</taxon>
        <taxon>Exophiala</taxon>
    </lineage>
</organism>
<dbReference type="PANTHER" id="PTHR11567:SF195">
    <property type="entry name" value="ACID PHOSPHATASE, PUTATIVE (AFU_ORTHOLOGUE AFUA_3G14570)-RELATED"/>
    <property type="match status" value="1"/>
</dbReference>
<dbReference type="GeneID" id="27355689"/>
<dbReference type="InterPro" id="IPR050645">
    <property type="entry name" value="Histidine_acid_phosphatase"/>
</dbReference>
<dbReference type="AlphaFoldDB" id="A0A0D2DQP6"/>
<dbReference type="Proteomes" id="UP000053342">
    <property type="component" value="Unassembled WGS sequence"/>
</dbReference>
<proteinExistence type="predicted"/>
<keyword evidence="2" id="KW-1185">Reference proteome</keyword>
<accession>A0A0D2DQP6</accession>
<dbReference type="GO" id="GO:0016791">
    <property type="term" value="F:phosphatase activity"/>
    <property type="evidence" value="ECO:0007669"/>
    <property type="project" value="TreeGrafter"/>
</dbReference>
<dbReference type="PANTHER" id="PTHR11567">
    <property type="entry name" value="ACID PHOSPHATASE-RELATED"/>
    <property type="match status" value="1"/>
</dbReference>
<evidence type="ECO:0000313" key="1">
    <source>
        <dbReference type="EMBL" id="KIW45213.1"/>
    </source>
</evidence>
<dbReference type="RefSeq" id="XP_016265429.1">
    <property type="nucleotide sequence ID" value="XM_016404424.1"/>
</dbReference>
<evidence type="ECO:0000313" key="2">
    <source>
        <dbReference type="Proteomes" id="UP000053342"/>
    </source>
</evidence>
<dbReference type="Gene3D" id="3.40.50.1240">
    <property type="entry name" value="Phosphoglycerate mutase-like"/>
    <property type="match status" value="1"/>
</dbReference>
<dbReference type="OrthoDB" id="10262962at2759"/>
<gene>
    <name evidence="1" type="ORF">PV06_03615</name>
</gene>
<sequence length="509" mass="55750">MKASNPDLAGALSEILTSSNILGRFWQSNMVSRFGSLFLFGSLAKGIAAQCSQQNGSVDLSWHAPNQTHINDLGFVINGTGANGFIYNSSITPATAGYSTYNWCNMPHVRQQEYVKAPEGYKLEYVELIQRHHKRTPYAANTFPHETYSWNCDDEALFYYGVPRPDGTSAQVNWQVYTSDSNPLAPEGFNGTCQFPQISGSGLNDSRKHGSDVYGVYHGLLGFLPDSYDPAKITYRVTNNVITSQVASQAIEGQFPSLVNKPIGVAIQPDSIDSLEPAYTCDRADDLYASYGIGSSVANWTVHLNDSKPLFAKLDSVSGINKTDPGWHNWFDHYFDNLSARLCHQKALPCQAGNSTNCITQADADAVFRRGQYEYSFLWRDSPASLPTATAGFGIWMAELASNLRASMNGTSTTIYRHNVAHDGSIARLLAILQVDVMVWPGMGSEVVFELYSKSGCHYLRVLWSGQVLRSSNPSLGLMDMIPVQTLLSYIDGLVGVKASKVPGLCSSS</sequence>
<dbReference type="VEuPathDB" id="FungiDB:PV06_03615"/>